<evidence type="ECO:0000313" key="3">
    <source>
        <dbReference type="EMBL" id="CAB4549017.1"/>
    </source>
</evidence>
<gene>
    <name evidence="3" type="ORF">UFOPK1495_00718</name>
    <name evidence="4" type="ORF">UFOPK1603_00393</name>
    <name evidence="5" type="ORF">UFOPK1711_01285</name>
    <name evidence="6" type="ORF">UFOPK2143_00624</name>
    <name evidence="7" type="ORF">UFOPK2350_00007</name>
</gene>
<evidence type="ECO:0000256" key="1">
    <source>
        <dbReference type="SAM" id="Phobius"/>
    </source>
</evidence>
<feature type="transmembrane region" description="Helical" evidence="1">
    <location>
        <begin position="20"/>
        <end position="39"/>
    </location>
</feature>
<dbReference type="InterPro" id="IPR027381">
    <property type="entry name" value="LytR/CpsA/Psr_C"/>
</dbReference>
<sequence length="169" mass="16924">MTTDTPAPDDQQNDRGTRTGVIIVVIAVVVGLILLTKGYGSGQSEVSPAGQSSSNTTVVVSTTTTLVANAPASVKVKVVNTTTVPGLATSTRQRLQTAGYTQVAVGDTPNPQEKTTVYYVAGSEGDAQAVATALGLAPDQVLAMPNPPPAELAGATVLVMAGADLGSSS</sequence>
<keyword evidence="1" id="KW-1133">Transmembrane helix</keyword>
<organism evidence="3">
    <name type="scientific">freshwater metagenome</name>
    <dbReference type="NCBI Taxonomy" id="449393"/>
    <lineage>
        <taxon>unclassified sequences</taxon>
        <taxon>metagenomes</taxon>
        <taxon>ecological metagenomes</taxon>
    </lineage>
</organism>
<dbReference type="PANTHER" id="PTHR33392:SF6">
    <property type="entry name" value="POLYISOPRENYL-TEICHOIC ACID--PEPTIDOGLYCAN TEICHOIC ACID TRANSFERASE TAGU"/>
    <property type="match status" value="1"/>
</dbReference>
<dbReference type="EMBL" id="CAEZVV010000024">
    <property type="protein sequence ID" value="CAB4640713.1"/>
    <property type="molecule type" value="Genomic_DNA"/>
</dbReference>
<accession>A0A6J6CCU1</accession>
<dbReference type="EMBL" id="CAEZTG010000023">
    <property type="protein sequence ID" value="CAB4558729.1"/>
    <property type="molecule type" value="Genomic_DNA"/>
</dbReference>
<reference evidence="3" key="1">
    <citation type="submission" date="2020-05" db="EMBL/GenBank/DDBJ databases">
        <authorList>
            <person name="Chiriac C."/>
            <person name="Salcher M."/>
            <person name="Ghai R."/>
            <person name="Kavagutti S V."/>
        </authorList>
    </citation>
    <scope>NUCLEOTIDE SEQUENCE</scope>
</reference>
<dbReference type="InterPro" id="IPR050922">
    <property type="entry name" value="LytR/CpsA/Psr_CW_biosynth"/>
</dbReference>
<dbReference type="EMBL" id="CAEZSU010000062">
    <property type="protein sequence ID" value="CAB4549017.1"/>
    <property type="molecule type" value="Genomic_DNA"/>
</dbReference>
<feature type="domain" description="LytR/CpsA/Psr regulator C-terminal" evidence="2">
    <location>
        <begin position="73"/>
        <end position="143"/>
    </location>
</feature>
<keyword evidence="1" id="KW-0472">Membrane</keyword>
<dbReference type="Gene3D" id="3.30.70.2390">
    <property type="match status" value="1"/>
</dbReference>
<dbReference type="EMBL" id="CAEZXE010000001">
    <property type="protein sequence ID" value="CAB4665076.1"/>
    <property type="molecule type" value="Genomic_DNA"/>
</dbReference>
<evidence type="ECO:0000259" key="2">
    <source>
        <dbReference type="Pfam" id="PF13399"/>
    </source>
</evidence>
<evidence type="ECO:0000313" key="7">
    <source>
        <dbReference type="EMBL" id="CAB4665076.1"/>
    </source>
</evidence>
<proteinExistence type="predicted"/>
<dbReference type="EMBL" id="CAEZTR010000082">
    <property type="protein sequence ID" value="CAB4582267.1"/>
    <property type="molecule type" value="Genomic_DNA"/>
</dbReference>
<dbReference type="Pfam" id="PF13399">
    <property type="entry name" value="LytR_C"/>
    <property type="match status" value="1"/>
</dbReference>
<protein>
    <submittedName>
        <fullName evidence="3">Unannotated protein</fullName>
    </submittedName>
</protein>
<evidence type="ECO:0000313" key="6">
    <source>
        <dbReference type="EMBL" id="CAB4640713.1"/>
    </source>
</evidence>
<evidence type="ECO:0000313" key="4">
    <source>
        <dbReference type="EMBL" id="CAB4558729.1"/>
    </source>
</evidence>
<dbReference type="PANTHER" id="PTHR33392">
    <property type="entry name" value="POLYISOPRENYL-TEICHOIC ACID--PEPTIDOGLYCAN TEICHOIC ACID TRANSFERASE TAGU"/>
    <property type="match status" value="1"/>
</dbReference>
<dbReference type="AlphaFoldDB" id="A0A6J6CCU1"/>
<keyword evidence="1" id="KW-0812">Transmembrane</keyword>
<evidence type="ECO:0000313" key="5">
    <source>
        <dbReference type="EMBL" id="CAB4582267.1"/>
    </source>
</evidence>
<name>A0A6J6CCU1_9ZZZZ</name>